<dbReference type="Gene3D" id="2.60.40.10">
    <property type="entry name" value="Immunoglobulins"/>
    <property type="match status" value="1"/>
</dbReference>
<evidence type="ECO:0000256" key="1">
    <source>
        <dbReference type="SAM" id="MobiDB-lite"/>
    </source>
</evidence>
<organism evidence="4 5">
    <name type="scientific">Blastopirellula marina DSM 3645</name>
    <dbReference type="NCBI Taxonomy" id="314230"/>
    <lineage>
        <taxon>Bacteria</taxon>
        <taxon>Pseudomonadati</taxon>
        <taxon>Planctomycetota</taxon>
        <taxon>Planctomycetia</taxon>
        <taxon>Pirellulales</taxon>
        <taxon>Pirellulaceae</taxon>
        <taxon>Blastopirellula</taxon>
    </lineage>
</organism>
<evidence type="ECO:0000313" key="5">
    <source>
        <dbReference type="Proteomes" id="UP000004358"/>
    </source>
</evidence>
<protein>
    <submittedName>
        <fullName evidence="4">Probable serine proteinase, subtilase family protein</fullName>
    </submittedName>
</protein>
<dbReference type="AlphaFoldDB" id="A3ZSS3"/>
<accession>A3ZSS3</accession>
<dbReference type="Gene3D" id="2.60.120.380">
    <property type="match status" value="1"/>
</dbReference>
<proteinExistence type="predicted"/>
<evidence type="ECO:0000256" key="2">
    <source>
        <dbReference type="SAM" id="SignalP"/>
    </source>
</evidence>
<evidence type="ECO:0000259" key="3">
    <source>
        <dbReference type="Pfam" id="PF09099"/>
    </source>
</evidence>
<dbReference type="InterPro" id="IPR014756">
    <property type="entry name" value="Ig_E-set"/>
</dbReference>
<feature type="region of interest" description="Disordered" evidence="1">
    <location>
        <begin position="352"/>
        <end position="374"/>
    </location>
</feature>
<dbReference type="eggNOG" id="COG2319">
    <property type="taxonomic scope" value="Bacteria"/>
</dbReference>
<sequence length="757" mass="79474">MLRAASLSLAFSLLATHSWAAPTIQNVTPRGLQIGGVTRITITGSELAAEPQLLLPDDGTAVLVGEAKPNQLQFDVTLPAEAKPGIRTLRVSSATGISAAVKVGVDDLPQAAITASIEQLPIALTGDLTGAQLVKTAFAGKQGDRVVVDVEAQRLGSKLRPVVRLLDERGSQIAFSPQQEAIAGDARLEFILPHDGQYLIQLQDALYKGAGPGYFRMKIGDLHYADLTFPLGVARESTVELEPLSSSLGDTKLTAAAVVDFAPTVSPAITAAHFTGAVPRLLVSQGAEFSEQREKPGERIETPAAPVTINGRFLGENERDEYLVPIEPGKKYRVEVLAQRLGTPVDGVLEVHKSQGGSLGSNDDQPNTSDSGLTFDAPADVSKLLIVLRDLQGRYGPEFVYRIEVTPLSIGDFTLTADSNVWNVPAGGVLTTAVTVKRRGYGGPIELTWDGELENFTLSGATIPAGATATLLSISAKSPGQFEVARLIGKASIGGREVVKNVVVKPSDAGYVTADEVEIGLGVDQHSKLGVALTSAFSSDKLSLGETLTAPVQIVRGAGVTGPVRLKLLTTQVTPQKEVPDPKNAKKKIKVDDVERTLRLAADVIIPADQTDAQVQIATPQDLADHSWDLAIVAELLSADQKQVIATATTSAQRFSLASPIYLQLAGETIFRRSGKLVRAGGFQGAATISVSGLPEGATAEPVEVPADKSDYTIEIKLPAGVSTAALANVKVTATSKTGEADVTSNAVEISLPIAPQ</sequence>
<dbReference type="EMBL" id="AANZ01000009">
    <property type="protein sequence ID" value="EAQ80347.1"/>
    <property type="molecule type" value="Genomic_DNA"/>
</dbReference>
<feature type="domain" description="Quinohemoprotein amine dehydrogenase alpha subunit" evidence="3">
    <location>
        <begin position="22"/>
        <end position="95"/>
    </location>
</feature>
<feature type="signal peptide" evidence="2">
    <location>
        <begin position="1"/>
        <end position="20"/>
    </location>
</feature>
<dbReference type="Pfam" id="PF09099">
    <property type="entry name" value="Qn_am_d_aIII"/>
    <property type="match status" value="1"/>
</dbReference>
<dbReference type="Proteomes" id="UP000004358">
    <property type="component" value="Unassembled WGS sequence"/>
</dbReference>
<dbReference type="RefSeq" id="WP_002655776.1">
    <property type="nucleotide sequence ID" value="NZ_CH672377.1"/>
</dbReference>
<dbReference type="OrthoDB" id="235850at2"/>
<feature type="compositionally biased region" description="Polar residues" evidence="1">
    <location>
        <begin position="360"/>
        <end position="372"/>
    </location>
</feature>
<name>A3ZSS3_9BACT</name>
<comment type="caution">
    <text evidence="4">The sequence shown here is derived from an EMBL/GenBank/DDBJ whole genome shotgun (WGS) entry which is preliminary data.</text>
</comment>
<keyword evidence="2" id="KW-0732">Signal</keyword>
<evidence type="ECO:0000313" key="4">
    <source>
        <dbReference type="EMBL" id="EAQ80347.1"/>
    </source>
</evidence>
<feature type="chain" id="PRO_5002664067" evidence="2">
    <location>
        <begin position="21"/>
        <end position="757"/>
    </location>
</feature>
<reference evidence="4 5" key="1">
    <citation type="submission" date="2006-02" db="EMBL/GenBank/DDBJ databases">
        <authorList>
            <person name="Amann R."/>
            <person name="Ferriera S."/>
            <person name="Johnson J."/>
            <person name="Kravitz S."/>
            <person name="Halpern A."/>
            <person name="Remington K."/>
            <person name="Beeson K."/>
            <person name="Tran B."/>
            <person name="Rogers Y.-H."/>
            <person name="Friedman R."/>
            <person name="Venter J.C."/>
        </authorList>
    </citation>
    <scope>NUCLEOTIDE SEQUENCE [LARGE SCALE GENOMIC DNA]</scope>
    <source>
        <strain evidence="4 5">DSM 3645</strain>
    </source>
</reference>
<dbReference type="InterPro" id="IPR015183">
    <property type="entry name" value="QH-AmDH_asu_dom_III"/>
</dbReference>
<dbReference type="InterPro" id="IPR013783">
    <property type="entry name" value="Ig-like_fold"/>
</dbReference>
<gene>
    <name evidence="4" type="ORF">DSM3645_10897</name>
</gene>
<dbReference type="SUPFAM" id="SSF81296">
    <property type="entry name" value="E set domains"/>
    <property type="match status" value="1"/>
</dbReference>
<dbReference type="HOGENOM" id="CLU_341272_0_0_0"/>